<organism evidence="2 3">
    <name type="scientific">Acinetobacter calcoaceticus</name>
    <dbReference type="NCBI Taxonomy" id="471"/>
    <lineage>
        <taxon>Bacteria</taxon>
        <taxon>Pseudomonadati</taxon>
        <taxon>Pseudomonadota</taxon>
        <taxon>Gammaproteobacteria</taxon>
        <taxon>Moraxellales</taxon>
        <taxon>Moraxellaceae</taxon>
        <taxon>Acinetobacter</taxon>
        <taxon>Acinetobacter calcoaceticus/baumannii complex</taxon>
    </lineage>
</organism>
<reference evidence="2 3" key="1">
    <citation type="submission" date="2019-03" db="EMBL/GenBank/DDBJ databases">
        <title>Genomic analyses of the natural microbiome of Caenorhabditis elegans.</title>
        <authorList>
            <person name="Samuel B."/>
        </authorList>
    </citation>
    <scope>NUCLEOTIDE SEQUENCE [LARGE SCALE GENOMIC DNA]</scope>
    <source>
        <strain evidence="2 3">JUb89</strain>
    </source>
</reference>
<feature type="compositionally biased region" description="Polar residues" evidence="1">
    <location>
        <begin position="48"/>
        <end position="59"/>
    </location>
</feature>
<evidence type="ECO:0000256" key="1">
    <source>
        <dbReference type="SAM" id="MobiDB-lite"/>
    </source>
</evidence>
<accession>A0A4R1XG71</accession>
<evidence type="ECO:0000313" key="3">
    <source>
        <dbReference type="Proteomes" id="UP000294963"/>
    </source>
</evidence>
<sequence>MSIGIPYQESIQLPLDMAYALLLCDGRQNNTRQREIPKQPTATPVRPQGSNTVTKTYISTERKHSKPKGTL</sequence>
<dbReference type="Proteomes" id="UP000294963">
    <property type="component" value="Unassembled WGS sequence"/>
</dbReference>
<evidence type="ECO:0000313" key="2">
    <source>
        <dbReference type="EMBL" id="TCM61861.1"/>
    </source>
</evidence>
<name>A0A4R1XG71_ACICA</name>
<comment type="caution">
    <text evidence="2">The sequence shown here is derived from an EMBL/GenBank/DDBJ whole genome shotgun (WGS) entry which is preliminary data.</text>
</comment>
<keyword evidence="3" id="KW-1185">Reference proteome</keyword>
<protein>
    <submittedName>
        <fullName evidence="2">Uncharacterized protein</fullName>
    </submittedName>
</protein>
<gene>
    <name evidence="2" type="ORF">EC844_12615</name>
</gene>
<dbReference type="EMBL" id="SLVJ01000026">
    <property type="protein sequence ID" value="TCM61861.1"/>
    <property type="molecule type" value="Genomic_DNA"/>
</dbReference>
<proteinExistence type="predicted"/>
<feature type="region of interest" description="Disordered" evidence="1">
    <location>
        <begin position="31"/>
        <end position="71"/>
    </location>
</feature>
<dbReference type="AlphaFoldDB" id="A0A4R1XG71"/>